<dbReference type="GO" id="GO:0006065">
    <property type="term" value="P:UDP-glucuronate biosynthetic process"/>
    <property type="evidence" value="ECO:0007669"/>
    <property type="project" value="UniProtKB-UniPathway"/>
</dbReference>
<keyword evidence="5 7" id="KW-0520">NAD</keyword>
<dbReference type="EC" id="1.1.1.22" evidence="3 7"/>
<dbReference type="GO" id="GO:0051287">
    <property type="term" value="F:NAD binding"/>
    <property type="evidence" value="ECO:0007669"/>
    <property type="project" value="InterPro"/>
</dbReference>
<dbReference type="GO" id="GO:0000271">
    <property type="term" value="P:polysaccharide biosynthetic process"/>
    <property type="evidence" value="ECO:0007669"/>
    <property type="project" value="InterPro"/>
</dbReference>
<comment type="similarity">
    <text evidence="2 7">Belongs to the UDP-glucose/GDP-mannose dehydrogenase family.</text>
</comment>
<proteinExistence type="inferred from homology"/>
<dbReference type="Proteomes" id="UP000532866">
    <property type="component" value="Unassembled WGS sequence"/>
</dbReference>
<feature type="binding site" evidence="9">
    <location>
        <position position="318"/>
    </location>
    <ligand>
        <name>substrate</name>
    </ligand>
</feature>
<keyword evidence="4 7" id="KW-0560">Oxidoreductase</keyword>
<dbReference type="SMART" id="SM00984">
    <property type="entry name" value="UDPG_MGDP_dh_C"/>
    <property type="match status" value="1"/>
</dbReference>
<dbReference type="PIRSF" id="PIRSF000124">
    <property type="entry name" value="UDPglc_GDPman_dh"/>
    <property type="match status" value="1"/>
</dbReference>
<evidence type="ECO:0000313" key="12">
    <source>
        <dbReference type="EMBL" id="MBC1332476.1"/>
    </source>
</evidence>
<organism evidence="12 13">
    <name type="scientific">Listeria booriae</name>
    <dbReference type="NCBI Taxonomy" id="1552123"/>
    <lineage>
        <taxon>Bacteria</taxon>
        <taxon>Bacillati</taxon>
        <taxon>Bacillota</taxon>
        <taxon>Bacilli</taxon>
        <taxon>Bacillales</taxon>
        <taxon>Listeriaceae</taxon>
        <taxon>Listeria</taxon>
    </lineage>
</organism>
<evidence type="ECO:0000256" key="4">
    <source>
        <dbReference type="ARBA" id="ARBA00023002"/>
    </source>
</evidence>
<comment type="pathway">
    <text evidence="1">Nucleotide-sugar biosynthesis; UDP-alpha-D-glucuronate biosynthesis; UDP-alpha-D-glucuronate from UDP-alpha-D-glucose: step 1/1.</text>
</comment>
<dbReference type="Gene3D" id="3.40.50.720">
    <property type="entry name" value="NAD(P)-binding Rossmann-like Domain"/>
    <property type="match status" value="2"/>
</dbReference>
<feature type="binding site" evidence="9">
    <location>
        <position position="202"/>
    </location>
    <ligand>
        <name>substrate</name>
    </ligand>
</feature>
<evidence type="ECO:0000256" key="6">
    <source>
        <dbReference type="ARBA" id="ARBA00047473"/>
    </source>
</evidence>
<feature type="domain" description="UDP-glucose/GDP-mannose dehydrogenase C-terminal" evidence="11">
    <location>
        <begin position="311"/>
        <end position="413"/>
    </location>
</feature>
<dbReference type="InterPro" id="IPR008927">
    <property type="entry name" value="6-PGluconate_DH-like_C_sf"/>
</dbReference>
<feature type="binding site" evidence="10">
    <location>
        <position position="122"/>
    </location>
    <ligand>
        <name>NAD(+)</name>
        <dbReference type="ChEBI" id="CHEBI:57540"/>
    </ligand>
</feature>
<dbReference type="Pfam" id="PF03721">
    <property type="entry name" value="UDPG_MGDP_dh_N"/>
    <property type="match status" value="1"/>
</dbReference>
<dbReference type="Pfam" id="PF00984">
    <property type="entry name" value="UDPG_MGDP_dh"/>
    <property type="match status" value="1"/>
</dbReference>
<sequence length="442" mass="48496">MNKIAVAGVGYVGLVTGVCFAEKGQQVTCVDTDSQKISQLNQGTPTIYEPGLQALLHKNIAANRLTFTTMAKEAYIDADVIFICVGTPEQADGSANLNYVYQVATTIAQYAKENALIVIKSTVPIGTNEKLKEFFRAMGLGFEVASNPEFLAQGSAIRDTLAGHRIVLGVESERAERLLKSVYAAFEQPFVVTDLASAEMVKYAANDFLALKISFVNDIANLCERVGANIEDVTKGIGYDPRIGDQFLRAGIGYGGSCFPKDTKALHWLAEEEGYILRTVKAAIDVNEKQKYKLLQLAKQEIDTFRGKKVAVLGLTFKPETDDLRESPALPNIQMLLAEGAEIRAYDPAGMERARVVLGDGVRFVNSAKEALEQAEICFIFTDWAEMKALTPNDFITGMRRPLIFDGRNCFDMDVMRAVPEIRYVSIGRPKTGVARSADMIL</sequence>
<dbReference type="AlphaFoldDB" id="A0A7X0WEF5"/>
<evidence type="ECO:0000256" key="2">
    <source>
        <dbReference type="ARBA" id="ARBA00006601"/>
    </source>
</evidence>
<evidence type="ECO:0000256" key="7">
    <source>
        <dbReference type="PIRNR" id="PIRNR000124"/>
    </source>
</evidence>
<dbReference type="InterPro" id="IPR014026">
    <property type="entry name" value="UDP-Glc/GDP-Man_DH_dimer"/>
</dbReference>
<accession>A0A7X0WEF5</accession>
<dbReference type="SUPFAM" id="SSF52413">
    <property type="entry name" value="UDP-glucose/GDP-mannose dehydrogenase C-terminal domain"/>
    <property type="match status" value="1"/>
</dbReference>
<dbReference type="GO" id="GO:0003979">
    <property type="term" value="F:UDP-glucose 6-dehydrogenase activity"/>
    <property type="evidence" value="ECO:0007669"/>
    <property type="project" value="UniProtKB-EC"/>
</dbReference>
<evidence type="ECO:0000256" key="5">
    <source>
        <dbReference type="ARBA" id="ARBA00023027"/>
    </source>
</evidence>
<evidence type="ECO:0000256" key="1">
    <source>
        <dbReference type="ARBA" id="ARBA00004701"/>
    </source>
</evidence>
<feature type="binding site" evidence="10">
    <location>
        <position position="261"/>
    </location>
    <ligand>
        <name>NAD(+)</name>
        <dbReference type="ChEBI" id="CHEBI:57540"/>
    </ligand>
</feature>
<feature type="binding site" evidence="10">
    <location>
        <position position="36"/>
    </location>
    <ligand>
        <name>NAD(+)</name>
        <dbReference type="ChEBI" id="CHEBI:57540"/>
    </ligand>
</feature>
<comment type="caution">
    <text evidence="12">The sequence shown here is derived from an EMBL/GenBank/DDBJ whole genome shotgun (WGS) entry which is preliminary data.</text>
</comment>
<evidence type="ECO:0000259" key="11">
    <source>
        <dbReference type="SMART" id="SM00984"/>
    </source>
</evidence>
<dbReference type="EMBL" id="JAAROL010000004">
    <property type="protein sequence ID" value="MBC1332476.1"/>
    <property type="molecule type" value="Genomic_DNA"/>
</dbReference>
<dbReference type="PIRSF" id="PIRSF500134">
    <property type="entry name" value="UDPglc_DH_bac"/>
    <property type="match status" value="1"/>
</dbReference>
<evidence type="ECO:0000313" key="13">
    <source>
        <dbReference type="Proteomes" id="UP000532866"/>
    </source>
</evidence>
<dbReference type="InterPro" id="IPR017476">
    <property type="entry name" value="UDP-Glc/GDP-Man"/>
</dbReference>
<feature type="binding site" evidence="10">
    <location>
        <position position="31"/>
    </location>
    <ligand>
        <name>NAD(+)</name>
        <dbReference type="ChEBI" id="CHEBI:57540"/>
    </ligand>
</feature>
<dbReference type="SUPFAM" id="SSF51735">
    <property type="entry name" value="NAD(P)-binding Rossmann-fold domains"/>
    <property type="match status" value="1"/>
</dbReference>
<dbReference type="NCBIfam" id="TIGR03026">
    <property type="entry name" value="NDP-sugDHase"/>
    <property type="match status" value="1"/>
</dbReference>
<feature type="binding site" evidence="10">
    <location>
        <position position="87"/>
    </location>
    <ligand>
        <name>NAD(+)</name>
        <dbReference type="ChEBI" id="CHEBI:57540"/>
    </ligand>
</feature>
<dbReference type="InterPro" id="IPR036220">
    <property type="entry name" value="UDP-Glc/GDP-Man_DH_C_sf"/>
</dbReference>
<dbReference type="PANTHER" id="PTHR43750">
    <property type="entry name" value="UDP-GLUCOSE 6-DEHYDROGENASE TUAD"/>
    <property type="match status" value="1"/>
</dbReference>
<evidence type="ECO:0000256" key="3">
    <source>
        <dbReference type="ARBA" id="ARBA00012954"/>
    </source>
</evidence>
<dbReference type="UniPathway" id="UPA00038">
    <property type="reaction ID" value="UER00491"/>
</dbReference>
<feature type="binding site" evidence="9">
    <location>
        <begin position="247"/>
        <end position="251"/>
    </location>
    <ligand>
        <name>substrate</name>
    </ligand>
</feature>
<dbReference type="InterPro" id="IPR001732">
    <property type="entry name" value="UDP-Glc/GDP-Man_DH_N"/>
</dbReference>
<reference evidence="12 13" key="1">
    <citation type="submission" date="2020-03" db="EMBL/GenBank/DDBJ databases">
        <title>Soil Listeria distribution.</title>
        <authorList>
            <person name="Liao J."/>
            <person name="Wiedmann M."/>
        </authorList>
    </citation>
    <scope>NUCLEOTIDE SEQUENCE [LARGE SCALE GENOMIC DNA]</scope>
    <source>
        <strain evidence="12 13">FSL L7-1833</strain>
    </source>
</reference>
<dbReference type="PANTHER" id="PTHR43750:SF3">
    <property type="entry name" value="UDP-GLUCOSE 6-DEHYDROGENASE TUAD"/>
    <property type="match status" value="1"/>
</dbReference>
<name>A0A7X0WEF5_9LIST</name>
<dbReference type="Gene3D" id="1.20.5.100">
    <property type="entry name" value="Cytochrome c1, transmembrane anchor, C-terminal"/>
    <property type="match status" value="1"/>
</dbReference>
<feature type="active site" description="Nucleophile" evidence="8">
    <location>
        <position position="258"/>
    </location>
</feature>
<dbReference type="InterPro" id="IPR014027">
    <property type="entry name" value="UDP-Glc/GDP-Man_DH_C"/>
</dbReference>
<dbReference type="InterPro" id="IPR036291">
    <property type="entry name" value="NAD(P)-bd_dom_sf"/>
</dbReference>
<feature type="binding site" evidence="9">
    <location>
        <position position="255"/>
    </location>
    <ligand>
        <name>substrate</name>
    </ligand>
</feature>
<protein>
    <recommendedName>
        <fullName evidence="3 7">UDP-glucose 6-dehydrogenase</fullName>
        <ecNumber evidence="3 7">1.1.1.22</ecNumber>
    </recommendedName>
</protein>
<comment type="catalytic activity">
    <reaction evidence="6 7">
        <text>UDP-alpha-D-glucose + 2 NAD(+) + H2O = UDP-alpha-D-glucuronate + 2 NADH + 3 H(+)</text>
        <dbReference type="Rhea" id="RHEA:23596"/>
        <dbReference type="ChEBI" id="CHEBI:15377"/>
        <dbReference type="ChEBI" id="CHEBI:15378"/>
        <dbReference type="ChEBI" id="CHEBI:57540"/>
        <dbReference type="ChEBI" id="CHEBI:57945"/>
        <dbReference type="ChEBI" id="CHEBI:58052"/>
        <dbReference type="ChEBI" id="CHEBI:58885"/>
        <dbReference type="EC" id="1.1.1.22"/>
    </reaction>
</comment>
<dbReference type="SUPFAM" id="SSF48179">
    <property type="entry name" value="6-phosphogluconate dehydrogenase C-terminal domain-like"/>
    <property type="match status" value="1"/>
</dbReference>
<dbReference type="RefSeq" id="WP_185374194.1">
    <property type="nucleotide sequence ID" value="NZ_JAARNB010000004.1"/>
</dbReference>
<evidence type="ECO:0000256" key="10">
    <source>
        <dbReference type="PIRSR" id="PIRSR500134-3"/>
    </source>
</evidence>
<dbReference type="InterPro" id="IPR028357">
    <property type="entry name" value="UDPglc_DH_bac"/>
</dbReference>
<evidence type="ECO:0000256" key="9">
    <source>
        <dbReference type="PIRSR" id="PIRSR500134-2"/>
    </source>
</evidence>
<gene>
    <name evidence="12" type="ORF">HB759_11075</name>
</gene>
<dbReference type="Pfam" id="PF03720">
    <property type="entry name" value="UDPG_MGDP_dh_C"/>
    <property type="match status" value="1"/>
</dbReference>
<feature type="binding site" evidence="10">
    <location>
        <position position="325"/>
    </location>
    <ligand>
        <name>NAD(+)</name>
        <dbReference type="ChEBI" id="CHEBI:57540"/>
    </ligand>
</feature>
<evidence type="ECO:0000256" key="8">
    <source>
        <dbReference type="PIRSR" id="PIRSR500134-1"/>
    </source>
</evidence>